<proteinExistence type="predicted"/>
<evidence type="ECO:0008006" key="2">
    <source>
        <dbReference type="Google" id="ProtNLM"/>
    </source>
</evidence>
<dbReference type="InterPro" id="IPR003748">
    <property type="entry name" value="DUF169"/>
</dbReference>
<gene>
    <name evidence="1" type="ORF">ENW96_08185</name>
</gene>
<organism evidence="1">
    <name type="scientific">Desulfobacca acetoxidans</name>
    <dbReference type="NCBI Taxonomy" id="60893"/>
    <lineage>
        <taxon>Bacteria</taxon>
        <taxon>Pseudomonadati</taxon>
        <taxon>Thermodesulfobacteriota</taxon>
        <taxon>Desulfobaccia</taxon>
        <taxon>Desulfobaccales</taxon>
        <taxon>Desulfobaccaceae</taxon>
        <taxon>Desulfobacca</taxon>
    </lineage>
</organism>
<dbReference type="AlphaFoldDB" id="A0A7C3ZC70"/>
<dbReference type="PANTHER" id="PTHR37954:SF3">
    <property type="entry name" value="DUF169 DOMAIN-CONTAINING PROTEIN"/>
    <property type="match status" value="1"/>
</dbReference>
<name>A0A7C3ZC70_9BACT</name>
<sequence length="242" mass="25621">MTDVKTMSRDLVAALDLEYEPVGVVLFKENDQLPAGLSFTTENLKSYCQALALAGKGRVLLLDRDHQGCKLGTSVLGFESENLERFLDDGVLEKYGVGLFATEEASAATIRQSTYLEKGQTKAALVAPLATLAETPQVVVFTANSEQVMWLLYAVNYERGGRLNLPQSGGALGGCADITALPLLTGIPNVTFLGLGCRLKSALGPCHLMMGVPGASLALLHTHILDMAKPIAMLKKAQAGGG</sequence>
<dbReference type="EMBL" id="DTMF01000205">
    <property type="protein sequence ID" value="HGF34351.1"/>
    <property type="molecule type" value="Genomic_DNA"/>
</dbReference>
<dbReference type="Pfam" id="PF02596">
    <property type="entry name" value="DUF169"/>
    <property type="match status" value="1"/>
</dbReference>
<comment type="caution">
    <text evidence="1">The sequence shown here is derived from an EMBL/GenBank/DDBJ whole genome shotgun (WGS) entry which is preliminary data.</text>
</comment>
<protein>
    <recommendedName>
        <fullName evidence="2">DUF169 domain-containing protein</fullName>
    </recommendedName>
</protein>
<accession>A0A7C3ZC70</accession>
<dbReference type="PANTHER" id="PTHR37954">
    <property type="entry name" value="BLL4979 PROTEIN"/>
    <property type="match status" value="1"/>
</dbReference>
<reference evidence="1" key="1">
    <citation type="journal article" date="2020" name="mSystems">
        <title>Genome- and Community-Level Interaction Insights into Carbon Utilization and Element Cycling Functions of Hydrothermarchaeota in Hydrothermal Sediment.</title>
        <authorList>
            <person name="Zhou Z."/>
            <person name="Liu Y."/>
            <person name="Xu W."/>
            <person name="Pan J."/>
            <person name="Luo Z.H."/>
            <person name="Li M."/>
        </authorList>
    </citation>
    <scope>NUCLEOTIDE SEQUENCE [LARGE SCALE GENOMIC DNA]</scope>
    <source>
        <strain evidence="1">SpSt-897</strain>
    </source>
</reference>
<evidence type="ECO:0000313" key="1">
    <source>
        <dbReference type="EMBL" id="HGF34351.1"/>
    </source>
</evidence>